<dbReference type="PANTHER" id="PTHR43065:SF10">
    <property type="entry name" value="PEROXIDE STRESS-ACTIVATED HISTIDINE KINASE MAK3"/>
    <property type="match status" value="1"/>
</dbReference>
<evidence type="ECO:0000256" key="8">
    <source>
        <dbReference type="ARBA" id="ARBA00023012"/>
    </source>
</evidence>
<dbReference type="SMART" id="SM00387">
    <property type="entry name" value="HATPase_c"/>
    <property type="match status" value="1"/>
</dbReference>
<evidence type="ECO:0000256" key="2">
    <source>
        <dbReference type="ARBA" id="ARBA00012438"/>
    </source>
</evidence>
<dbReference type="SMART" id="SM00388">
    <property type="entry name" value="HisKA"/>
    <property type="match status" value="1"/>
</dbReference>
<sequence length="442" mass="48533">MTAPCRNHVLKHSLRAVWSTPVFSRKGQVIGTLCVYQEKPGRPSFHHQEIISHAAHLASIAIERSQAEAALKRSETFLAEGQRISVTGSFLWKLDTDEVTFSSQLRDIFEFDADVEVTLEMIGARVHPDDLPILAEKQVQVRSGEDNPEYDIRLRMPDGRIKHMRVFGRVIKHEDGRLECLGAVQDVTRRRLAEEAHEKVRSELAHVSRVESLGTLTASIAHEINQPLASILTNGETGLRWLDRPEPNLAKARDLMRRVVGDARRAAEIIHRVRDMAGGGSMKQSEVSLADIIAEATVFLNGEVRTRGASVSVDVTPDLPSVLGDRTQLQQVIVNLIINALQALTDSGVDRKVIAVQVRESDSRTVLCAVEDSGPGIDETHLPRLFDSFFTTKEAGMGLGLPIAKSIIESHNGRITADNSSDLGGAKFTFELPVSMTSAGAS</sequence>
<dbReference type="InterPro" id="IPR003018">
    <property type="entry name" value="GAF"/>
</dbReference>
<dbReference type="Pfam" id="PF02518">
    <property type="entry name" value="HATPase_c"/>
    <property type="match status" value="1"/>
</dbReference>
<evidence type="ECO:0000256" key="4">
    <source>
        <dbReference type="ARBA" id="ARBA00022679"/>
    </source>
</evidence>
<name>A0A1H5A1H0_9BRAD</name>
<feature type="domain" description="PAC" evidence="10">
    <location>
        <begin position="148"/>
        <end position="199"/>
    </location>
</feature>
<dbReference type="PANTHER" id="PTHR43065">
    <property type="entry name" value="SENSOR HISTIDINE KINASE"/>
    <property type="match status" value="1"/>
</dbReference>
<comment type="catalytic activity">
    <reaction evidence="1">
        <text>ATP + protein L-histidine = ADP + protein N-phospho-L-histidine.</text>
        <dbReference type="EC" id="2.7.13.3"/>
    </reaction>
</comment>
<dbReference type="Gene3D" id="3.30.450.40">
    <property type="match status" value="1"/>
</dbReference>
<dbReference type="PRINTS" id="PR00344">
    <property type="entry name" value="BCTRLSENSOR"/>
</dbReference>
<dbReference type="InterPro" id="IPR004358">
    <property type="entry name" value="Sig_transdc_His_kin-like_C"/>
</dbReference>
<dbReference type="Gene3D" id="3.30.565.10">
    <property type="entry name" value="Histidine kinase-like ATPase, C-terminal domain"/>
    <property type="match status" value="1"/>
</dbReference>
<dbReference type="InterPro" id="IPR013655">
    <property type="entry name" value="PAS_fold_3"/>
</dbReference>
<dbReference type="InterPro" id="IPR003661">
    <property type="entry name" value="HisK_dim/P_dom"/>
</dbReference>
<dbReference type="InterPro" id="IPR001610">
    <property type="entry name" value="PAC"/>
</dbReference>
<organism evidence="11 12">
    <name type="scientific">Bradyrhizobium erythrophlei</name>
    <dbReference type="NCBI Taxonomy" id="1437360"/>
    <lineage>
        <taxon>Bacteria</taxon>
        <taxon>Pseudomonadati</taxon>
        <taxon>Pseudomonadota</taxon>
        <taxon>Alphaproteobacteria</taxon>
        <taxon>Hyphomicrobiales</taxon>
        <taxon>Nitrobacteraceae</taxon>
        <taxon>Bradyrhizobium</taxon>
    </lineage>
</organism>
<evidence type="ECO:0000259" key="10">
    <source>
        <dbReference type="PROSITE" id="PS50113"/>
    </source>
</evidence>
<keyword evidence="3" id="KW-0597">Phosphoprotein</keyword>
<dbReference type="Proteomes" id="UP000198992">
    <property type="component" value="Unassembled WGS sequence"/>
</dbReference>
<dbReference type="GO" id="GO:0000155">
    <property type="term" value="F:phosphorelay sensor kinase activity"/>
    <property type="evidence" value="ECO:0007669"/>
    <property type="project" value="InterPro"/>
</dbReference>
<dbReference type="Pfam" id="PF08447">
    <property type="entry name" value="PAS_3"/>
    <property type="match status" value="1"/>
</dbReference>
<dbReference type="CDD" id="cd00082">
    <property type="entry name" value="HisKA"/>
    <property type="match status" value="1"/>
</dbReference>
<dbReference type="GO" id="GO:0005524">
    <property type="term" value="F:ATP binding"/>
    <property type="evidence" value="ECO:0007669"/>
    <property type="project" value="UniProtKB-KW"/>
</dbReference>
<evidence type="ECO:0000256" key="1">
    <source>
        <dbReference type="ARBA" id="ARBA00000085"/>
    </source>
</evidence>
<proteinExistence type="predicted"/>
<dbReference type="SUPFAM" id="SSF47384">
    <property type="entry name" value="Homodimeric domain of signal transducing histidine kinase"/>
    <property type="match status" value="1"/>
</dbReference>
<keyword evidence="5" id="KW-0547">Nucleotide-binding</keyword>
<keyword evidence="7" id="KW-0067">ATP-binding</keyword>
<dbReference type="Gene3D" id="1.10.287.130">
    <property type="match status" value="1"/>
</dbReference>
<dbReference type="NCBIfam" id="TIGR00229">
    <property type="entry name" value="sensory_box"/>
    <property type="match status" value="1"/>
</dbReference>
<keyword evidence="6" id="KW-0418">Kinase</keyword>
<evidence type="ECO:0000313" key="11">
    <source>
        <dbReference type="EMBL" id="SED35551.1"/>
    </source>
</evidence>
<dbReference type="SMART" id="SM00086">
    <property type="entry name" value="PAC"/>
    <property type="match status" value="1"/>
</dbReference>
<dbReference type="InterPro" id="IPR029016">
    <property type="entry name" value="GAF-like_dom_sf"/>
</dbReference>
<evidence type="ECO:0000259" key="9">
    <source>
        <dbReference type="PROSITE" id="PS50109"/>
    </source>
</evidence>
<keyword evidence="8" id="KW-0902">Two-component regulatory system</keyword>
<dbReference type="CDD" id="cd00130">
    <property type="entry name" value="PAS"/>
    <property type="match status" value="1"/>
</dbReference>
<dbReference type="InterPro" id="IPR005467">
    <property type="entry name" value="His_kinase_dom"/>
</dbReference>
<evidence type="ECO:0000313" key="12">
    <source>
        <dbReference type="Proteomes" id="UP000198992"/>
    </source>
</evidence>
<dbReference type="InterPro" id="IPR036097">
    <property type="entry name" value="HisK_dim/P_sf"/>
</dbReference>
<dbReference type="InterPro" id="IPR000014">
    <property type="entry name" value="PAS"/>
</dbReference>
<evidence type="ECO:0000256" key="6">
    <source>
        <dbReference type="ARBA" id="ARBA00022777"/>
    </source>
</evidence>
<protein>
    <recommendedName>
        <fullName evidence="2">histidine kinase</fullName>
        <ecNumber evidence="2">2.7.13.3</ecNumber>
    </recommendedName>
</protein>
<dbReference type="PROSITE" id="PS50113">
    <property type="entry name" value="PAC"/>
    <property type="match status" value="1"/>
</dbReference>
<dbReference type="AlphaFoldDB" id="A0A1H5A1H0"/>
<dbReference type="SUPFAM" id="SSF55785">
    <property type="entry name" value="PYP-like sensor domain (PAS domain)"/>
    <property type="match status" value="1"/>
</dbReference>
<dbReference type="InterPro" id="IPR036890">
    <property type="entry name" value="HATPase_C_sf"/>
</dbReference>
<dbReference type="InterPro" id="IPR035965">
    <property type="entry name" value="PAS-like_dom_sf"/>
</dbReference>
<dbReference type="InterPro" id="IPR000700">
    <property type="entry name" value="PAS-assoc_C"/>
</dbReference>
<evidence type="ECO:0000256" key="3">
    <source>
        <dbReference type="ARBA" id="ARBA00022553"/>
    </source>
</evidence>
<dbReference type="Pfam" id="PF13185">
    <property type="entry name" value="GAF_2"/>
    <property type="match status" value="1"/>
</dbReference>
<evidence type="ECO:0000256" key="7">
    <source>
        <dbReference type="ARBA" id="ARBA00022840"/>
    </source>
</evidence>
<dbReference type="PROSITE" id="PS50109">
    <property type="entry name" value="HIS_KIN"/>
    <property type="match status" value="1"/>
</dbReference>
<dbReference type="Pfam" id="PF00512">
    <property type="entry name" value="HisKA"/>
    <property type="match status" value="1"/>
</dbReference>
<dbReference type="InterPro" id="IPR003594">
    <property type="entry name" value="HATPase_dom"/>
</dbReference>
<dbReference type="Gene3D" id="3.30.450.20">
    <property type="entry name" value="PAS domain"/>
    <property type="match status" value="1"/>
</dbReference>
<dbReference type="SUPFAM" id="SSF55781">
    <property type="entry name" value="GAF domain-like"/>
    <property type="match status" value="1"/>
</dbReference>
<dbReference type="EC" id="2.7.13.3" evidence="2"/>
<evidence type="ECO:0000256" key="5">
    <source>
        <dbReference type="ARBA" id="ARBA00022741"/>
    </source>
</evidence>
<dbReference type="EMBL" id="FNTH01000001">
    <property type="protein sequence ID" value="SED35551.1"/>
    <property type="molecule type" value="Genomic_DNA"/>
</dbReference>
<feature type="domain" description="Histidine kinase" evidence="9">
    <location>
        <begin position="219"/>
        <end position="436"/>
    </location>
</feature>
<dbReference type="SUPFAM" id="SSF55874">
    <property type="entry name" value="ATPase domain of HSP90 chaperone/DNA topoisomerase II/histidine kinase"/>
    <property type="match status" value="1"/>
</dbReference>
<reference evidence="11 12" key="1">
    <citation type="submission" date="2016-10" db="EMBL/GenBank/DDBJ databases">
        <authorList>
            <person name="de Groot N.N."/>
        </authorList>
    </citation>
    <scope>NUCLEOTIDE SEQUENCE [LARGE SCALE GENOMIC DNA]</scope>
    <source>
        <strain evidence="11 12">MT12</strain>
    </source>
</reference>
<keyword evidence="4" id="KW-0808">Transferase</keyword>
<gene>
    <name evidence="11" type="ORF">SAMN05444164_4526</name>
</gene>
<accession>A0A1H5A1H0</accession>